<dbReference type="AlphaFoldDB" id="A0A6M3KXQ0"/>
<proteinExistence type="predicted"/>
<organism evidence="2">
    <name type="scientific">viral metagenome</name>
    <dbReference type="NCBI Taxonomy" id="1070528"/>
    <lineage>
        <taxon>unclassified sequences</taxon>
        <taxon>metagenomes</taxon>
        <taxon>organismal metagenomes</taxon>
    </lineage>
</organism>
<evidence type="ECO:0000313" key="2">
    <source>
        <dbReference type="EMBL" id="QJA86361.1"/>
    </source>
</evidence>
<dbReference type="EMBL" id="MT142630">
    <property type="protein sequence ID" value="QJA86361.1"/>
    <property type="molecule type" value="Genomic_DNA"/>
</dbReference>
<dbReference type="InterPro" id="IPR056209">
    <property type="entry name" value="SU10_adaptor"/>
</dbReference>
<feature type="region of interest" description="Disordered" evidence="1">
    <location>
        <begin position="216"/>
        <end position="238"/>
    </location>
</feature>
<evidence type="ECO:0000256" key="1">
    <source>
        <dbReference type="SAM" id="MobiDB-lite"/>
    </source>
</evidence>
<accession>A0A6M3KXQ0</accession>
<protein>
    <submittedName>
        <fullName evidence="2">Uncharacterized protein</fullName>
    </submittedName>
</protein>
<gene>
    <name evidence="2" type="ORF">MM415B02096_0013</name>
</gene>
<sequence>MALTRIQIVTEICDIVGKNLPATAPSGALLQNRVVNYLNWGQRRVAKHHSFFNLQSIQSAAATVASLKTYPLATGTSNLGLTNVARINTVKLMDSENSRKLDYWLYRKFDKWYPRPENYSTGRPKIYTRWGNSVLLFNIPDAVYALEIRYGVFPTSLTTDGQYHDFGEDMDELIVTVGVMETYLALQQYTDAKIWYELFRGQLEDAVRAEDEMDWEPDAEPMGSPGYDSGTPWNDPYGGSGDALYGYTE</sequence>
<reference evidence="2" key="1">
    <citation type="submission" date="2020-03" db="EMBL/GenBank/DDBJ databases">
        <title>The deep terrestrial virosphere.</title>
        <authorList>
            <person name="Holmfeldt K."/>
            <person name="Nilsson E."/>
            <person name="Simone D."/>
            <person name="Lopez-Fernandez M."/>
            <person name="Wu X."/>
            <person name="de Brujin I."/>
            <person name="Lundin D."/>
            <person name="Andersson A."/>
            <person name="Bertilsson S."/>
            <person name="Dopson M."/>
        </authorList>
    </citation>
    <scope>NUCLEOTIDE SEQUENCE</scope>
    <source>
        <strain evidence="2">MM415B02096</strain>
    </source>
</reference>
<name>A0A6M3KXQ0_9ZZZZ</name>
<dbReference type="Pfam" id="PF24175">
    <property type="entry name" value="SU10_adaptor"/>
    <property type="match status" value="1"/>
</dbReference>